<reference evidence="1 2" key="1">
    <citation type="journal article" date="2021" name="Commun. Biol.">
        <title>The genome of Shorea leprosula (Dipterocarpaceae) highlights the ecological relevance of drought in aseasonal tropical rainforests.</title>
        <authorList>
            <person name="Ng K.K.S."/>
            <person name="Kobayashi M.J."/>
            <person name="Fawcett J.A."/>
            <person name="Hatakeyama M."/>
            <person name="Paape T."/>
            <person name="Ng C.H."/>
            <person name="Ang C.C."/>
            <person name="Tnah L.H."/>
            <person name="Lee C.T."/>
            <person name="Nishiyama T."/>
            <person name="Sese J."/>
            <person name="O'Brien M.J."/>
            <person name="Copetti D."/>
            <person name="Mohd Noor M.I."/>
            <person name="Ong R.C."/>
            <person name="Putra M."/>
            <person name="Sireger I.Z."/>
            <person name="Indrioko S."/>
            <person name="Kosugi Y."/>
            <person name="Izuno A."/>
            <person name="Isagi Y."/>
            <person name="Lee S.L."/>
            <person name="Shimizu K.K."/>
        </authorList>
    </citation>
    <scope>NUCLEOTIDE SEQUENCE [LARGE SCALE GENOMIC DNA]</scope>
    <source>
        <strain evidence="1">214</strain>
    </source>
</reference>
<organism evidence="1 2">
    <name type="scientific">Rubroshorea leprosula</name>
    <dbReference type="NCBI Taxonomy" id="152421"/>
    <lineage>
        <taxon>Eukaryota</taxon>
        <taxon>Viridiplantae</taxon>
        <taxon>Streptophyta</taxon>
        <taxon>Embryophyta</taxon>
        <taxon>Tracheophyta</taxon>
        <taxon>Spermatophyta</taxon>
        <taxon>Magnoliopsida</taxon>
        <taxon>eudicotyledons</taxon>
        <taxon>Gunneridae</taxon>
        <taxon>Pentapetalae</taxon>
        <taxon>rosids</taxon>
        <taxon>malvids</taxon>
        <taxon>Malvales</taxon>
        <taxon>Dipterocarpaceae</taxon>
        <taxon>Rubroshorea</taxon>
    </lineage>
</organism>
<dbReference type="EMBL" id="BPVZ01000076">
    <property type="protein sequence ID" value="GKV27567.1"/>
    <property type="molecule type" value="Genomic_DNA"/>
</dbReference>
<evidence type="ECO:0000313" key="1">
    <source>
        <dbReference type="EMBL" id="GKV27567.1"/>
    </source>
</evidence>
<sequence length="60" mass="6889">MILWMMNDCQSFPSNFGLAKCLPPKWTYHSITPTAGTFGSFLLHSMWELSTRVLYAWNCG</sequence>
<evidence type="ECO:0000313" key="2">
    <source>
        <dbReference type="Proteomes" id="UP001054252"/>
    </source>
</evidence>
<dbReference type="AlphaFoldDB" id="A0AAV5KSC9"/>
<gene>
    <name evidence="1" type="ORF">SLEP1_g36729</name>
</gene>
<name>A0AAV5KSC9_9ROSI</name>
<dbReference type="Proteomes" id="UP001054252">
    <property type="component" value="Unassembled WGS sequence"/>
</dbReference>
<keyword evidence="2" id="KW-1185">Reference proteome</keyword>
<protein>
    <submittedName>
        <fullName evidence="1">Uncharacterized protein</fullName>
    </submittedName>
</protein>
<accession>A0AAV5KSC9</accession>
<proteinExistence type="predicted"/>
<comment type="caution">
    <text evidence="1">The sequence shown here is derived from an EMBL/GenBank/DDBJ whole genome shotgun (WGS) entry which is preliminary data.</text>
</comment>